<dbReference type="PROSITE" id="PS51677">
    <property type="entry name" value="NODB"/>
    <property type="match status" value="1"/>
</dbReference>
<evidence type="ECO:0000313" key="4">
    <source>
        <dbReference type="EMBL" id="QJX47655.1"/>
    </source>
</evidence>
<evidence type="ECO:0000256" key="2">
    <source>
        <dbReference type="ARBA" id="ARBA00022729"/>
    </source>
</evidence>
<dbReference type="InterPro" id="IPR011330">
    <property type="entry name" value="Glyco_hydro/deAcase_b/a-brl"/>
</dbReference>
<accession>A0A6M6BKS0</accession>
<organism evidence="4 5">
    <name type="scientific">Hymenobacter taeanensis</name>
    <dbReference type="NCBI Taxonomy" id="2735321"/>
    <lineage>
        <taxon>Bacteria</taxon>
        <taxon>Pseudomonadati</taxon>
        <taxon>Bacteroidota</taxon>
        <taxon>Cytophagia</taxon>
        <taxon>Cytophagales</taxon>
        <taxon>Hymenobacteraceae</taxon>
        <taxon>Hymenobacter</taxon>
    </lineage>
</organism>
<dbReference type="AlphaFoldDB" id="A0A6M6BKS0"/>
<dbReference type="CDD" id="cd10918">
    <property type="entry name" value="CE4_NodB_like_5s_6s"/>
    <property type="match status" value="1"/>
</dbReference>
<dbReference type="GO" id="GO:0016810">
    <property type="term" value="F:hydrolase activity, acting on carbon-nitrogen (but not peptide) bonds"/>
    <property type="evidence" value="ECO:0007669"/>
    <property type="project" value="InterPro"/>
</dbReference>
<name>A0A6M6BKS0_9BACT</name>
<dbReference type="PANTHER" id="PTHR34216">
    <property type="match status" value="1"/>
</dbReference>
<gene>
    <name evidence="4" type="ORF">HMJ29_12155</name>
</gene>
<dbReference type="RefSeq" id="WP_171591750.1">
    <property type="nucleotide sequence ID" value="NZ_CP053538.1"/>
</dbReference>
<reference evidence="4 5" key="1">
    <citation type="submission" date="2020-05" db="EMBL/GenBank/DDBJ databases">
        <title>Complete genome sequence of Hymenobacter sp. TS19 in Coasted Sand Dune.</title>
        <authorList>
            <person name="Lee J.-H."/>
            <person name="Jung J.-H."/>
            <person name="Jeong S."/>
            <person name="Zhao L."/>
            <person name="Kim M.-K."/>
            <person name="Seo H.-S."/>
            <person name="Lim S."/>
        </authorList>
    </citation>
    <scope>NUCLEOTIDE SEQUENCE [LARGE SCALE GENOMIC DNA]</scope>
    <source>
        <strain evidence="4 5">TS19</strain>
    </source>
</reference>
<comment type="subcellular location">
    <subcellularLocation>
        <location evidence="1">Secreted</location>
    </subcellularLocation>
</comment>
<protein>
    <submittedName>
        <fullName evidence="4">Polysaccharide deacetylase family protein</fullName>
    </submittedName>
</protein>
<evidence type="ECO:0000313" key="5">
    <source>
        <dbReference type="Proteomes" id="UP000501623"/>
    </source>
</evidence>
<proteinExistence type="predicted"/>
<dbReference type="EMBL" id="CP053538">
    <property type="protein sequence ID" value="QJX47655.1"/>
    <property type="molecule type" value="Genomic_DNA"/>
</dbReference>
<keyword evidence="5" id="KW-1185">Reference proteome</keyword>
<dbReference type="InterPro" id="IPR051398">
    <property type="entry name" value="Polysacch_Deacetylase"/>
</dbReference>
<keyword evidence="2" id="KW-0732">Signal</keyword>
<sequence length="339" mass="38631">MISKLVHRIKRAVAPRAAVLMYHRIGYSESDAWQLTVNPDFFEQHLQTLKNNYKVLSLDTLIKKHKYNTLPHRSIAITFDDGYIDNYTIALPLLSKYNLPATFFIPTGSINDQKEFWWDELEYIFLNKPQLPQFFTALTISSSQSFDLENETFLSTEIKQRHHVWNGNQPPATRRAALYIMVWKALKEMSHADRENALARIKQWAGLQQPNYRSEYTTGDTRLMLQAADTGLITIGGHTVTHPALSGLSLEEQYAEIALGKSALEQVLSRPVQHFAYPYGDTSPATQAIVSKIGFTSALTTHPSTITASSNPFALSRFQVNNWNASEFSTNIRNWLKYN</sequence>
<dbReference type="Proteomes" id="UP000501623">
    <property type="component" value="Chromosome"/>
</dbReference>
<dbReference type="Pfam" id="PF01522">
    <property type="entry name" value="Polysacc_deac_1"/>
    <property type="match status" value="2"/>
</dbReference>
<dbReference type="KEGG" id="hts:HMJ29_12155"/>
<dbReference type="Gene3D" id="3.20.20.370">
    <property type="entry name" value="Glycoside hydrolase/deacetylase"/>
    <property type="match status" value="1"/>
</dbReference>
<dbReference type="SUPFAM" id="SSF88713">
    <property type="entry name" value="Glycoside hydrolase/deacetylase"/>
    <property type="match status" value="1"/>
</dbReference>
<dbReference type="GO" id="GO:0005975">
    <property type="term" value="P:carbohydrate metabolic process"/>
    <property type="evidence" value="ECO:0007669"/>
    <property type="project" value="InterPro"/>
</dbReference>
<feature type="domain" description="NodB homology" evidence="3">
    <location>
        <begin position="73"/>
        <end position="339"/>
    </location>
</feature>
<dbReference type="InterPro" id="IPR002509">
    <property type="entry name" value="NODB_dom"/>
</dbReference>
<evidence type="ECO:0000259" key="3">
    <source>
        <dbReference type="PROSITE" id="PS51677"/>
    </source>
</evidence>
<dbReference type="PANTHER" id="PTHR34216:SF3">
    <property type="entry name" value="POLY-BETA-1,6-N-ACETYL-D-GLUCOSAMINE N-DEACETYLASE"/>
    <property type="match status" value="1"/>
</dbReference>
<evidence type="ECO:0000256" key="1">
    <source>
        <dbReference type="ARBA" id="ARBA00004613"/>
    </source>
</evidence>